<dbReference type="GO" id="GO:0006979">
    <property type="term" value="P:response to oxidative stress"/>
    <property type="evidence" value="ECO:0007669"/>
    <property type="project" value="TreeGrafter"/>
</dbReference>
<comment type="similarity">
    <text evidence="2">Belongs to the OXR1 family.</text>
</comment>
<protein>
    <recommendedName>
        <fullName evidence="5">Oxidation resistance protein 1</fullName>
    </recommendedName>
</protein>
<reference evidence="8 9" key="1">
    <citation type="journal article" date="2018" name="Nat. Ecol. Evol.">
        <title>Pezizomycetes genomes reveal the molecular basis of ectomycorrhizal truffle lifestyle.</title>
        <authorList>
            <person name="Murat C."/>
            <person name="Payen T."/>
            <person name="Noel B."/>
            <person name="Kuo A."/>
            <person name="Morin E."/>
            <person name="Chen J."/>
            <person name="Kohler A."/>
            <person name="Krizsan K."/>
            <person name="Balestrini R."/>
            <person name="Da Silva C."/>
            <person name="Montanini B."/>
            <person name="Hainaut M."/>
            <person name="Levati E."/>
            <person name="Barry K.W."/>
            <person name="Belfiori B."/>
            <person name="Cichocki N."/>
            <person name="Clum A."/>
            <person name="Dockter R.B."/>
            <person name="Fauchery L."/>
            <person name="Guy J."/>
            <person name="Iotti M."/>
            <person name="Le Tacon F."/>
            <person name="Lindquist E.A."/>
            <person name="Lipzen A."/>
            <person name="Malagnac F."/>
            <person name="Mello A."/>
            <person name="Molinier V."/>
            <person name="Miyauchi S."/>
            <person name="Poulain J."/>
            <person name="Riccioni C."/>
            <person name="Rubini A."/>
            <person name="Sitrit Y."/>
            <person name="Splivallo R."/>
            <person name="Traeger S."/>
            <person name="Wang M."/>
            <person name="Zifcakova L."/>
            <person name="Wipf D."/>
            <person name="Zambonelli A."/>
            <person name="Paolocci F."/>
            <person name="Nowrousian M."/>
            <person name="Ottonello S."/>
            <person name="Baldrian P."/>
            <person name="Spatafora J.W."/>
            <person name="Henrissat B."/>
            <person name="Nagy L.G."/>
            <person name="Aury J.M."/>
            <person name="Wincker P."/>
            <person name="Grigoriev I.V."/>
            <person name="Bonfante P."/>
            <person name="Martin F.M."/>
        </authorList>
    </citation>
    <scope>NUCLEOTIDE SEQUENCE [LARGE SCALE GENOMIC DNA]</scope>
    <source>
        <strain evidence="8 9">CCBAS932</strain>
    </source>
</reference>
<evidence type="ECO:0000256" key="6">
    <source>
        <dbReference type="SAM" id="MobiDB-lite"/>
    </source>
</evidence>
<evidence type="ECO:0000256" key="5">
    <source>
        <dbReference type="ARBA" id="ARBA00040604"/>
    </source>
</evidence>
<dbReference type="PROSITE" id="PS51886">
    <property type="entry name" value="TLDC"/>
    <property type="match status" value="1"/>
</dbReference>
<keyword evidence="9" id="KW-1185">Reference proteome</keyword>
<evidence type="ECO:0000259" key="7">
    <source>
        <dbReference type="PROSITE" id="PS51886"/>
    </source>
</evidence>
<evidence type="ECO:0000313" key="8">
    <source>
        <dbReference type="EMBL" id="RPB17770.1"/>
    </source>
</evidence>
<dbReference type="EMBL" id="ML119105">
    <property type="protein sequence ID" value="RPB17770.1"/>
    <property type="molecule type" value="Genomic_DNA"/>
</dbReference>
<evidence type="ECO:0000256" key="4">
    <source>
        <dbReference type="ARBA" id="ARBA00037112"/>
    </source>
</evidence>
<dbReference type="Pfam" id="PF07534">
    <property type="entry name" value="TLD"/>
    <property type="match status" value="1"/>
</dbReference>
<evidence type="ECO:0000313" key="9">
    <source>
        <dbReference type="Proteomes" id="UP000277580"/>
    </source>
</evidence>
<proteinExistence type="inferred from homology"/>
<name>A0A3N4L4G0_9PEZI</name>
<accession>A0A3N4L4G0</accession>
<dbReference type="AlphaFoldDB" id="A0A3N4L4G0"/>
<dbReference type="GO" id="GO:0005739">
    <property type="term" value="C:mitochondrion"/>
    <property type="evidence" value="ECO:0007669"/>
    <property type="project" value="UniProtKB-SubCell"/>
</dbReference>
<dbReference type="PANTHER" id="PTHR23354:SF62">
    <property type="entry name" value="MUSTARD, ISOFORM V"/>
    <property type="match status" value="1"/>
</dbReference>
<dbReference type="InParanoid" id="A0A3N4L4G0"/>
<feature type="compositionally biased region" description="Low complexity" evidence="6">
    <location>
        <begin position="1"/>
        <end position="18"/>
    </location>
</feature>
<evidence type="ECO:0000256" key="3">
    <source>
        <dbReference type="ARBA" id="ARBA00023128"/>
    </source>
</evidence>
<dbReference type="PANTHER" id="PTHR23354">
    <property type="entry name" value="NUCLEOLAR PROTEIN 7/ESTROGEN RECEPTOR COACTIVATOR-RELATED"/>
    <property type="match status" value="1"/>
</dbReference>
<keyword evidence="3" id="KW-0496">Mitochondrion</keyword>
<dbReference type="FunCoup" id="A0A3N4L4G0">
    <property type="interactions" value="12"/>
</dbReference>
<dbReference type="InterPro" id="IPR006571">
    <property type="entry name" value="TLDc_dom"/>
</dbReference>
<evidence type="ECO:0000256" key="2">
    <source>
        <dbReference type="ARBA" id="ARBA00009540"/>
    </source>
</evidence>
<comment type="function">
    <text evidence="4">May be involved in protection from oxidative damage.</text>
</comment>
<dbReference type="OrthoDB" id="26679at2759"/>
<feature type="region of interest" description="Disordered" evidence="6">
    <location>
        <begin position="1"/>
        <end position="21"/>
    </location>
</feature>
<comment type="subcellular location">
    <subcellularLocation>
        <location evidence="1">Mitochondrion</location>
    </subcellularLocation>
</comment>
<dbReference type="GO" id="GO:0005634">
    <property type="term" value="C:nucleus"/>
    <property type="evidence" value="ECO:0007669"/>
    <property type="project" value="TreeGrafter"/>
</dbReference>
<feature type="domain" description="TLDc" evidence="7">
    <location>
        <begin position="38"/>
        <end position="205"/>
    </location>
</feature>
<evidence type="ECO:0000256" key="1">
    <source>
        <dbReference type="ARBA" id="ARBA00004173"/>
    </source>
</evidence>
<dbReference type="STRING" id="1392247.A0A3N4L4G0"/>
<organism evidence="8 9">
    <name type="scientific">Morchella conica CCBAS932</name>
    <dbReference type="NCBI Taxonomy" id="1392247"/>
    <lineage>
        <taxon>Eukaryota</taxon>
        <taxon>Fungi</taxon>
        <taxon>Dikarya</taxon>
        <taxon>Ascomycota</taxon>
        <taxon>Pezizomycotina</taxon>
        <taxon>Pezizomycetes</taxon>
        <taxon>Pezizales</taxon>
        <taxon>Morchellaceae</taxon>
        <taxon>Morchella</taxon>
    </lineage>
</organism>
<sequence length="205" mass="22443">MRPASLPPALTSPSSSSFSPPPLAPLQITGYAPSTNSRLLSRALAEEIRLLLPARLQLHENWTLAYSLEQHGVSLATLYRRGMKGSFVLVVKDSAGGIFGAFVNEPFHPSGRYYGTGECFLWKASILPTRAIRFKAFPYSGINDYMILCDNTSLSVGGGDGKYGLWLDDIFEKGVSQSCMTFGNEPLSEEGEKFEVIGVELWRIG</sequence>
<dbReference type="Proteomes" id="UP000277580">
    <property type="component" value="Unassembled WGS sequence"/>
</dbReference>
<dbReference type="SMART" id="SM00584">
    <property type="entry name" value="TLDc"/>
    <property type="match status" value="1"/>
</dbReference>
<gene>
    <name evidence="8" type="ORF">P167DRAFT_479183</name>
</gene>